<dbReference type="Pfam" id="PF13673">
    <property type="entry name" value="Acetyltransf_10"/>
    <property type="match status" value="1"/>
</dbReference>
<dbReference type="RefSeq" id="WP_057764562.1">
    <property type="nucleotide sequence ID" value="NZ_AZDG01000004.1"/>
</dbReference>
<dbReference type="PANTHER" id="PTHR42919:SF8">
    <property type="entry name" value="N-ALPHA-ACETYLTRANSFERASE 50"/>
    <property type="match status" value="1"/>
</dbReference>
<gene>
    <name evidence="4" type="ORF">FC72_GL001553</name>
</gene>
<dbReference type="Gene3D" id="3.40.630.30">
    <property type="match status" value="1"/>
</dbReference>
<protein>
    <submittedName>
        <fullName evidence="4">GNAT family N-acetyltransferase</fullName>
    </submittedName>
</protein>
<name>A0A0R1J8K8_9LACO</name>
<dbReference type="EMBL" id="AZDG01000004">
    <property type="protein sequence ID" value="KRK65177.1"/>
    <property type="molecule type" value="Genomic_DNA"/>
</dbReference>
<dbReference type="PANTHER" id="PTHR42919">
    <property type="entry name" value="N-ALPHA-ACETYLTRANSFERASE"/>
    <property type="match status" value="1"/>
</dbReference>
<dbReference type="AlphaFoldDB" id="A0A0R1J8K8"/>
<dbReference type="InterPro" id="IPR000182">
    <property type="entry name" value="GNAT_dom"/>
</dbReference>
<dbReference type="STRING" id="1423811.FC72_GL001553"/>
<reference evidence="4 5" key="1">
    <citation type="journal article" date="2015" name="Genome Announc.">
        <title>Expanding the biotechnology potential of lactobacilli through comparative genomics of 213 strains and associated genera.</title>
        <authorList>
            <person name="Sun Z."/>
            <person name="Harris H.M."/>
            <person name="McCann A."/>
            <person name="Guo C."/>
            <person name="Argimon S."/>
            <person name="Zhang W."/>
            <person name="Yang X."/>
            <person name="Jeffery I.B."/>
            <person name="Cooney J.C."/>
            <person name="Kagawa T.F."/>
            <person name="Liu W."/>
            <person name="Song Y."/>
            <person name="Salvetti E."/>
            <person name="Wrobel A."/>
            <person name="Rasinkangas P."/>
            <person name="Parkhill J."/>
            <person name="Rea M.C."/>
            <person name="O'Sullivan O."/>
            <person name="Ritari J."/>
            <person name="Douillard F.P."/>
            <person name="Paul Ross R."/>
            <person name="Yang R."/>
            <person name="Briner A.E."/>
            <person name="Felis G.E."/>
            <person name="de Vos W.M."/>
            <person name="Barrangou R."/>
            <person name="Klaenhammer T.R."/>
            <person name="Caufield P.W."/>
            <person name="Cui Y."/>
            <person name="Zhang H."/>
            <person name="O'Toole P.W."/>
        </authorList>
    </citation>
    <scope>NUCLEOTIDE SEQUENCE [LARGE SCALE GENOMIC DNA]</scope>
    <source>
        <strain evidence="4 5">DSM 20183</strain>
    </source>
</reference>
<keyword evidence="5" id="KW-1185">Reference proteome</keyword>
<evidence type="ECO:0000313" key="4">
    <source>
        <dbReference type="EMBL" id="KRK65177.1"/>
    </source>
</evidence>
<evidence type="ECO:0000259" key="3">
    <source>
        <dbReference type="PROSITE" id="PS51186"/>
    </source>
</evidence>
<feature type="domain" description="N-acetyltransferase" evidence="3">
    <location>
        <begin position="2"/>
        <end position="143"/>
    </location>
</feature>
<dbReference type="OrthoDB" id="9796171at2"/>
<keyword evidence="2" id="KW-0012">Acyltransferase</keyword>
<evidence type="ECO:0000256" key="2">
    <source>
        <dbReference type="ARBA" id="ARBA00023315"/>
    </source>
</evidence>
<comment type="caution">
    <text evidence="4">The sequence shown here is derived from an EMBL/GenBank/DDBJ whole genome shotgun (WGS) entry which is preliminary data.</text>
</comment>
<accession>A0A0R1J8K8</accession>
<dbReference type="SUPFAM" id="SSF55729">
    <property type="entry name" value="Acyl-CoA N-acyltransferases (Nat)"/>
    <property type="match status" value="1"/>
</dbReference>
<dbReference type="Proteomes" id="UP000050929">
    <property type="component" value="Unassembled WGS sequence"/>
</dbReference>
<keyword evidence="1 4" id="KW-0808">Transferase</keyword>
<dbReference type="PROSITE" id="PS51186">
    <property type="entry name" value="GNAT"/>
    <property type="match status" value="1"/>
</dbReference>
<evidence type="ECO:0000256" key="1">
    <source>
        <dbReference type="ARBA" id="ARBA00022679"/>
    </source>
</evidence>
<organism evidence="4 5">
    <name type="scientific">Companilactobacillus tucceti DSM 20183</name>
    <dbReference type="NCBI Taxonomy" id="1423811"/>
    <lineage>
        <taxon>Bacteria</taxon>
        <taxon>Bacillati</taxon>
        <taxon>Bacillota</taxon>
        <taxon>Bacilli</taxon>
        <taxon>Lactobacillales</taxon>
        <taxon>Lactobacillaceae</taxon>
        <taxon>Companilactobacillus</taxon>
    </lineage>
</organism>
<dbReference type="PATRIC" id="fig|1423811.3.peg.1578"/>
<evidence type="ECO:0000313" key="5">
    <source>
        <dbReference type="Proteomes" id="UP000050929"/>
    </source>
</evidence>
<dbReference type="InterPro" id="IPR016181">
    <property type="entry name" value="Acyl_CoA_acyltransferase"/>
</dbReference>
<sequence length="143" mass="16747">MKEIKYSNSLNSKVYQDDLTIRKKVFVEEQKVPSSMEVDEMENKCMYATLYIDKNPAATARYFPTEDNGIHIQRVAVLKEFRKQGLASFLLKDIFKKVKKDYQYIILGAQDQAQEFYKKLGLRVVSDQYLDAGILHHDMRLDL</sequence>
<proteinExistence type="predicted"/>
<dbReference type="GO" id="GO:0016747">
    <property type="term" value="F:acyltransferase activity, transferring groups other than amino-acyl groups"/>
    <property type="evidence" value="ECO:0007669"/>
    <property type="project" value="InterPro"/>
</dbReference>
<dbReference type="InterPro" id="IPR051556">
    <property type="entry name" value="N-term/lysine_N-AcTrnsfr"/>
</dbReference>
<dbReference type="CDD" id="cd04301">
    <property type="entry name" value="NAT_SF"/>
    <property type="match status" value="1"/>
</dbReference>